<dbReference type="Pfam" id="PF00581">
    <property type="entry name" value="Rhodanese"/>
    <property type="match status" value="1"/>
</dbReference>
<dbReference type="PANTHER" id="PTHR43031:SF1">
    <property type="entry name" value="PYRIDINE NUCLEOTIDE-DISULPHIDE OXIDOREDUCTASE"/>
    <property type="match status" value="1"/>
</dbReference>
<dbReference type="OrthoDB" id="9800872at2"/>
<keyword evidence="3" id="KW-1185">Reference proteome</keyword>
<dbReference type="CDD" id="cd00158">
    <property type="entry name" value="RHOD"/>
    <property type="match status" value="1"/>
</dbReference>
<keyword evidence="2" id="KW-0808">Transferase</keyword>
<dbReference type="RefSeq" id="WP_090252610.1">
    <property type="nucleotide sequence ID" value="NZ_FPAS01000006.1"/>
</dbReference>
<organism evidence="2 3">
    <name type="scientific">Lishizhenia tianjinensis</name>
    <dbReference type="NCBI Taxonomy" id="477690"/>
    <lineage>
        <taxon>Bacteria</taxon>
        <taxon>Pseudomonadati</taxon>
        <taxon>Bacteroidota</taxon>
        <taxon>Flavobacteriia</taxon>
        <taxon>Flavobacteriales</taxon>
        <taxon>Crocinitomicaceae</taxon>
        <taxon>Lishizhenia</taxon>
    </lineage>
</organism>
<accession>A0A1I7BPH4</accession>
<dbReference type="PROSITE" id="PS50206">
    <property type="entry name" value="RHODANESE_3"/>
    <property type="match status" value="1"/>
</dbReference>
<name>A0A1I7BPH4_9FLAO</name>
<dbReference type="GO" id="GO:0016740">
    <property type="term" value="F:transferase activity"/>
    <property type="evidence" value="ECO:0007669"/>
    <property type="project" value="UniProtKB-KW"/>
</dbReference>
<dbReference type="InterPro" id="IPR050229">
    <property type="entry name" value="GlpE_sulfurtransferase"/>
</dbReference>
<dbReference type="PANTHER" id="PTHR43031">
    <property type="entry name" value="FAD-DEPENDENT OXIDOREDUCTASE"/>
    <property type="match status" value="1"/>
</dbReference>
<dbReference type="EMBL" id="FPAS01000006">
    <property type="protein sequence ID" value="SFT89077.1"/>
    <property type="molecule type" value="Genomic_DNA"/>
</dbReference>
<evidence type="ECO:0000259" key="1">
    <source>
        <dbReference type="PROSITE" id="PS50206"/>
    </source>
</evidence>
<dbReference type="SMART" id="SM00450">
    <property type="entry name" value="RHOD"/>
    <property type="match status" value="1"/>
</dbReference>
<sequence>MGLLQKLFGPKTDFQALKDKGAILLDVRNPGEVKSAGIKAAINIPLQNLSSKEITKLKSKNKPVVCVCASGVRSNMAKSKLKAAGIDAYNGGAWSRMKPYFG</sequence>
<dbReference type="Gene3D" id="3.40.250.10">
    <property type="entry name" value="Rhodanese-like domain"/>
    <property type="match status" value="1"/>
</dbReference>
<dbReference type="InterPro" id="IPR036873">
    <property type="entry name" value="Rhodanese-like_dom_sf"/>
</dbReference>
<dbReference type="AlphaFoldDB" id="A0A1I7BPH4"/>
<dbReference type="STRING" id="477690.SAMN05216474_2969"/>
<protein>
    <submittedName>
        <fullName evidence="2">Rhodanese-related sulfurtransferase</fullName>
    </submittedName>
</protein>
<feature type="domain" description="Rhodanese" evidence="1">
    <location>
        <begin position="18"/>
        <end position="99"/>
    </location>
</feature>
<evidence type="ECO:0000313" key="3">
    <source>
        <dbReference type="Proteomes" id="UP000236454"/>
    </source>
</evidence>
<evidence type="ECO:0000313" key="2">
    <source>
        <dbReference type="EMBL" id="SFT89077.1"/>
    </source>
</evidence>
<reference evidence="2 3" key="1">
    <citation type="submission" date="2016-10" db="EMBL/GenBank/DDBJ databases">
        <authorList>
            <person name="de Groot N.N."/>
        </authorList>
    </citation>
    <scope>NUCLEOTIDE SEQUENCE [LARGE SCALE GENOMIC DNA]</scope>
    <source>
        <strain evidence="2 3">CGMCC 1.7005</strain>
    </source>
</reference>
<gene>
    <name evidence="2" type="ORF">SAMN05216474_2969</name>
</gene>
<dbReference type="SUPFAM" id="SSF52821">
    <property type="entry name" value="Rhodanese/Cell cycle control phosphatase"/>
    <property type="match status" value="1"/>
</dbReference>
<dbReference type="InterPro" id="IPR001763">
    <property type="entry name" value="Rhodanese-like_dom"/>
</dbReference>
<proteinExistence type="predicted"/>
<dbReference type="Proteomes" id="UP000236454">
    <property type="component" value="Unassembled WGS sequence"/>
</dbReference>